<dbReference type="Pfam" id="PF01336">
    <property type="entry name" value="tRNA_anti-codon"/>
    <property type="match status" value="1"/>
</dbReference>
<dbReference type="EMBL" id="JANUCP010000009">
    <property type="protein sequence ID" value="MCS3921160.1"/>
    <property type="molecule type" value="Genomic_DNA"/>
</dbReference>
<evidence type="ECO:0000256" key="1">
    <source>
        <dbReference type="ARBA" id="ARBA00022801"/>
    </source>
</evidence>
<dbReference type="InterPro" id="IPR004365">
    <property type="entry name" value="NA-bd_OB_tRNA"/>
</dbReference>
<feature type="compositionally biased region" description="Basic and acidic residues" evidence="2">
    <location>
        <begin position="401"/>
        <end position="412"/>
    </location>
</feature>
<dbReference type="CDD" id="cd00077">
    <property type="entry name" value="HDc"/>
    <property type="match status" value="1"/>
</dbReference>
<feature type="compositionally biased region" description="Pro residues" evidence="2">
    <location>
        <begin position="340"/>
        <end position="354"/>
    </location>
</feature>
<organism evidence="5 6">
    <name type="scientific">Candidatus Fervidibacter sacchari</name>
    <dbReference type="NCBI Taxonomy" id="1448929"/>
    <lineage>
        <taxon>Bacteria</taxon>
        <taxon>Candidatus Fervidibacterota</taxon>
        <taxon>Candidatus Fervidibacter</taxon>
    </lineage>
</organism>
<dbReference type="Gene3D" id="2.40.50.140">
    <property type="entry name" value="Nucleic acid-binding proteins"/>
    <property type="match status" value="1"/>
</dbReference>
<comment type="caution">
    <text evidence="5">The sequence shown here is derived from an EMBL/GenBank/DDBJ whole genome shotgun (WGS) entry which is preliminary data.</text>
</comment>
<dbReference type="PANTHER" id="PTHR37294">
    <property type="entry name" value="3'-5' EXORIBONUCLEASE YHAM"/>
    <property type="match status" value="1"/>
</dbReference>
<dbReference type="Gene3D" id="1.10.3210.10">
    <property type="entry name" value="Hypothetical protein af1432"/>
    <property type="match status" value="1"/>
</dbReference>
<evidence type="ECO:0000259" key="4">
    <source>
        <dbReference type="Pfam" id="PF01966"/>
    </source>
</evidence>
<evidence type="ECO:0000313" key="5">
    <source>
        <dbReference type="EMBL" id="MCS3921160.1"/>
    </source>
</evidence>
<dbReference type="PANTHER" id="PTHR37294:SF1">
    <property type="entry name" value="3'-5' EXORIBONUCLEASE YHAM"/>
    <property type="match status" value="1"/>
</dbReference>
<sequence>MPKSQYLADLKVGDYVDTIVIVKSKRRIPYRNRPGYYLALILKDRTGAVDGRVWEDAERVDHEISERDVVRVRGIVELYQQLPQVRIASIDKVPEGEYDWSDLVPRTERDIDELWQKVTSTVESVQNPYLRSLLRSFFDDPEFAEAFKNAPASLYLHHSWVGGLIEHICSVLDLAEAICRNYPELDRDLLITGVLLHDVGKVREYSWQADIDRTDEGRLLGHLILGDEMIAERIKQIPNFPHELAMRVRHMLISHHGVGEWGSPRPPMTLEAAALHFLEFADAQLRRFVTVFKEKQEPDSAWTAYERSLGRRLFVGYPAAAPVEEVPAEEVSPDQAPSVAEPPPSLEEVPPIPPELELLPSELEALTTELPELPSELPETSEIQPLTEAEEEVPRKRKPKRVEPPEEGRLPL</sequence>
<name>A0ABT2EW74_9BACT</name>
<accession>A0ABT2EW74</accession>
<dbReference type="Proteomes" id="UP001204798">
    <property type="component" value="Unassembled WGS sequence"/>
</dbReference>
<dbReference type="InterPro" id="IPR012340">
    <property type="entry name" value="NA-bd_OB-fold"/>
</dbReference>
<dbReference type="GO" id="GO:0016787">
    <property type="term" value="F:hydrolase activity"/>
    <property type="evidence" value="ECO:0007669"/>
    <property type="project" value="UniProtKB-KW"/>
</dbReference>
<dbReference type="EC" id="3.1.-.-" evidence="5"/>
<dbReference type="SUPFAM" id="SSF50249">
    <property type="entry name" value="Nucleic acid-binding proteins"/>
    <property type="match status" value="1"/>
</dbReference>
<reference evidence="5 6" key="1">
    <citation type="submission" date="2022-08" db="EMBL/GenBank/DDBJ databases">
        <title>Bacterial and archaeal communities from various locations to study Microbial Dark Matter (Phase II).</title>
        <authorList>
            <person name="Stepanauskas R."/>
        </authorList>
    </citation>
    <scope>NUCLEOTIDE SEQUENCE [LARGE SCALE GENOMIC DNA]</scope>
    <source>
        <strain evidence="5 6">PD1</strain>
    </source>
</reference>
<gene>
    <name evidence="5" type="ORF">M2350_003601</name>
</gene>
<evidence type="ECO:0000256" key="2">
    <source>
        <dbReference type="SAM" id="MobiDB-lite"/>
    </source>
</evidence>
<evidence type="ECO:0000259" key="3">
    <source>
        <dbReference type="Pfam" id="PF01336"/>
    </source>
</evidence>
<dbReference type="InterPro" id="IPR006675">
    <property type="entry name" value="HDIG_dom"/>
</dbReference>
<evidence type="ECO:0000313" key="6">
    <source>
        <dbReference type="Proteomes" id="UP001204798"/>
    </source>
</evidence>
<feature type="region of interest" description="Disordered" evidence="2">
    <location>
        <begin position="325"/>
        <end position="412"/>
    </location>
</feature>
<dbReference type="Pfam" id="PF01966">
    <property type="entry name" value="HD"/>
    <property type="match status" value="1"/>
</dbReference>
<keyword evidence="6" id="KW-1185">Reference proteome</keyword>
<dbReference type="RefSeq" id="WP_259102043.1">
    <property type="nucleotide sequence ID" value="NZ_CP130454.1"/>
</dbReference>
<dbReference type="InterPro" id="IPR006674">
    <property type="entry name" value="HD_domain"/>
</dbReference>
<feature type="compositionally biased region" description="Low complexity" evidence="2">
    <location>
        <begin position="355"/>
        <end position="383"/>
    </location>
</feature>
<protein>
    <submittedName>
        <fullName evidence="5">3'-5' exoribonuclease</fullName>
        <ecNumber evidence="5">3.1.-.-</ecNumber>
    </submittedName>
</protein>
<feature type="domain" description="HD" evidence="4">
    <location>
        <begin position="165"/>
        <end position="273"/>
    </location>
</feature>
<dbReference type="InterPro" id="IPR050798">
    <property type="entry name" value="YhaM_exoribonuc/phosphodiest"/>
</dbReference>
<dbReference type="NCBIfam" id="TIGR00277">
    <property type="entry name" value="HDIG"/>
    <property type="match status" value="1"/>
</dbReference>
<feature type="domain" description="OB" evidence="3">
    <location>
        <begin position="22"/>
        <end position="90"/>
    </location>
</feature>
<proteinExistence type="predicted"/>
<dbReference type="InterPro" id="IPR003607">
    <property type="entry name" value="HD/PDEase_dom"/>
</dbReference>
<keyword evidence="1 5" id="KW-0378">Hydrolase</keyword>
<dbReference type="SUPFAM" id="SSF109604">
    <property type="entry name" value="HD-domain/PDEase-like"/>
    <property type="match status" value="1"/>
</dbReference>